<evidence type="ECO:0000313" key="7">
    <source>
        <dbReference type="Proteomes" id="UP001500729"/>
    </source>
</evidence>
<reference evidence="7" key="1">
    <citation type="journal article" date="2019" name="Int. J. Syst. Evol. Microbiol.">
        <title>The Global Catalogue of Microorganisms (GCM) 10K type strain sequencing project: providing services to taxonomists for standard genome sequencing and annotation.</title>
        <authorList>
            <consortium name="The Broad Institute Genomics Platform"/>
            <consortium name="The Broad Institute Genome Sequencing Center for Infectious Disease"/>
            <person name="Wu L."/>
            <person name="Ma J."/>
        </authorList>
    </citation>
    <scope>NUCLEOTIDE SEQUENCE [LARGE SCALE GENOMIC DNA]</scope>
    <source>
        <strain evidence="7">JCM 10303</strain>
    </source>
</reference>
<gene>
    <name evidence="6" type="ORF">GCM10009533_47870</name>
</gene>
<keyword evidence="7" id="KW-1185">Reference proteome</keyword>
<protein>
    <submittedName>
        <fullName evidence="6">Glycosyltransferase</fullName>
    </submittedName>
</protein>
<evidence type="ECO:0000256" key="2">
    <source>
        <dbReference type="ARBA" id="ARBA00006739"/>
    </source>
</evidence>
<comment type="pathway">
    <text evidence="1">Cell wall biogenesis; cell wall polysaccharide biosynthesis.</text>
</comment>
<dbReference type="PANTHER" id="PTHR43179:SF12">
    <property type="entry name" value="GALACTOFURANOSYLTRANSFERASE GLFT2"/>
    <property type="match status" value="1"/>
</dbReference>
<dbReference type="SUPFAM" id="SSF53448">
    <property type="entry name" value="Nucleotide-diphospho-sugar transferases"/>
    <property type="match status" value="1"/>
</dbReference>
<organism evidence="6 7">
    <name type="scientific">Saccharopolyspora erythraea</name>
    <name type="common">Streptomyces erythraeus</name>
    <dbReference type="NCBI Taxonomy" id="1836"/>
    <lineage>
        <taxon>Bacteria</taxon>
        <taxon>Bacillati</taxon>
        <taxon>Actinomycetota</taxon>
        <taxon>Actinomycetes</taxon>
        <taxon>Pseudonocardiales</taxon>
        <taxon>Pseudonocardiaceae</taxon>
        <taxon>Saccharopolyspora</taxon>
    </lineage>
</organism>
<evidence type="ECO:0000313" key="6">
    <source>
        <dbReference type="EMBL" id="GAA0543329.1"/>
    </source>
</evidence>
<comment type="caution">
    <text evidence="6">The sequence shown here is derived from an EMBL/GenBank/DDBJ whole genome shotgun (WGS) entry which is preliminary data.</text>
</comment>
<evidence type="ECO:0000256" key="3">
    <source>
        <dbReference type="ARBA" id="ARBA00022676"/>
    </source>
</evidence>
<proteinExistence type="inferred from homology"/>
<evidence type="ECO:0000259" key="5">
    <source>
        <dbReference type="Pfam" id="PF00535"/>
    </source>
</evidence>
<evidence type="ECO:0000256" key="4">
    <source>
        <dbReference type="ARBA" id="ARBA00022679"/>
    </source>
</evidence>
<name>A0ABP3NFC2_SACER</name>
<evidence type="ECO:0000256" key="1">
    <source>
        <dbReference type="ARBA" id="ARBA00004776"/>
    </source>
</evidence>
<dbReference type="PANTHER" id="PTHR43179">
    <property type="entry name" value="RHAMNOSYLTRANSFERASE WBBL"/>
    <property type="match status" value="1"/>
</dbReference>
<feature type="domain" description="Glycosyltransferase 2-like" evidence="5">
    <location>
        <begin position="10"/>
        <end position="127"/>
    </location>
</feature>
<dbReference type="Gene3D" id="3.90.550.10">
    <property type="entry name" value="Spore Coat Polysaccharide Biosynthesis Protein SpsA, Chain A"/>
    <property type="match status" value="1"/>
</dbReference>
<dbReference type="InterPro" id="IPR001173">
    <property type="entry name" value="Glyco_trans_2-like"/>
</dbReference>
<dbReference type="InterPro" id="IPR029044">
    <property type="entry name" value="Nucleotide-diphossugar_trans"/>
</dbReference>
<keyword evidence="3" id="KW-0328">Glycosyltransferase</keyword>
<comment type="similarity">
    <text evidence="2">Belongs to the glycosyltransferase 2 family.</text>
</comment>
<keyword evidence="4" id="KW-0808">Transferase</keyword>
<accession>A0ABP3NFC2</accession>
<dbReference type="RefSeq" id="WP_009944656.1">
    <property type="nucleotide sequence ID" value="NZ_BAAAGS010000036.1"/>
</dbReference>
<dbReference type="Proteomes" id="UP001500729">
    <property type="component" value="Unassembled WGS sequence"/>
</dbReference>
<sequence>MHHNGKARSTVVVITRGRREELLNTLAHMTSLPDAAPVIVADNASTDGTADAVAERFPEVTLLRESTNRGAIARNDAVALVGTPYVSFCDDDTRWQPGAVERASQVLDEHPGLGAVMGRCLVEPGLAEDPLTPELRDSPVPGPTWLPGPALLSVMAGLTTVRTEAFRQVGGFCERLWLGGEEELLALDMVCRGWWLCWVEDIVIHHAPSHTRDARRRRQLGIRNTLWTTWLRRPLPSALRRTAGLLGSAPRDRHTVSAVVEALGQWRWVLRERRVVPDHVERLLRLLDEPQRNSAARRYVG</sequence>
<dbReference type="EMBL" id="BAAAGS010000036">
    <property type="protein sequence ID" value="GAA0543329.1"/>
    <property type="molecule type" value="Genomic_DNA"/>
</dbReference>
<dbReference type="Pfam" id="PF00535">
    <property type="entry name" value="Glycos_transf_2"/>
    <property type="match status" value="1"/>
</dbReference>